<dbReference type="Proteomes" id="UP000534294">
    <property type="component" value="Unassembled WGS sequence"/>
</dbReference>
<evidence type="ECO:0000256" key="1">
    <source>
        <dbReference type="PIRSR" id="PIRSR601310-1"/>
    </source>
</evidence>
<dbReference type="GO" id="GO:0003824">
    <property type="term" value="F:catalytic activity"/>
    <property type="evidence" value="ECO:0007669"/>
    <property type="project" value="InterPro"/>
</dbReference>
<sequence length="117" mass="12622">MSEKTIFQKIVDREIPAPLVYEDELVAAFNDIAPQAPIHVLIVPKKVIPRVGEAVAEDQATLGALLLAAGKIADKLGIKDRSQGFRLVINHGKDAGETVPHLHVHLLAGRDLAWPPG</sequence>
<dbReference type="Pfam" id="PF01230">
    <property type="entry name" value="HIT"/>
    <property type="match status" value="1"/>
</dbReference>
<proteinExistence type="predicted"/>
<dbReference type="InterPro" id="IPR036265">
    <property type="entry name" value="HIT-like_sf"/>
</dbReference>
<name>A0A7W7YKA6_9BACT</name>
<dbReference type="SUPFAM" id="SSF54197">
    <property type="entry name" value="HIT-like"/>
    <property type="match status" value="1"/>
</dbReference>
<accession>A0A7W7YKA6</accession>
<evidence type="ECO:0000313" key="6">
    <source>
        <dbReference type="Proteomes" id="UP000534294"/>
    </source>
</evidence>
<evidence type="ECO:0000256" key="3">
    <source>
        <dbReference type="PROSITE-ProRule" id="PRU00464"/>
    </source>
</evidence>
<dbReference type="PANTHER" id="PTHR23089">
    <property type="entry name" value="HISTIDINE TRIAD HIT PROTEIN"/>
    <property type="match status" value="1"/>
</dbReference>
<protein>
    <submittedName>
        <fullName evidence="5">Histidine triad (HIT) family protein</fullName>
    </submittedName>
</protein>
<feature type="short sequence motif" description="Histidine triad motif" evidence="2 3">
    <location>
        <begin position="101"/>
        <end position="105"/>
    </location>
</feature>
<dbReference type="InterPro" id="IPR001310">
    <property type="entry name" value="Histidine_triad_HIT"/>
</dbReference>
<evidence type="ECO:0000256" key="2">
    <source>
        <dbReference type="PIRSR" id="PIRSR601310-3"/>
    </source>
</evidence>
<reference evidence="5 6" key="1">
    <citation type="submission" date="2020-08" db="EMBL/GenBank/DDBJ databases">
        <title>Genomic Encyclopedia of Type Strains, Phase IV (KMG-IV): sequencing the most valuable type-strain genomes for metagenomic binning, comparative biology and taxonomic classification.</title>
        <authorList>
            <person name="Goeker M."/>
        </authorList>
    </citation>
    <scope>NUCLEOTIDE SEQUENCE [LARGE SCALE GENOMIC DNA]</scope>
    <source>
        <strain evidence="5 6">DSM 12251</strain>
    </source>
</reference>
<dbReference type="RefSeq" id="WP_184207969.1">
    <property type="nucleotide sequence ID" value="NZ_JACHIF010000003.1"/>
</dbReference>
<gene>
    <name evidence="5" type="ORF">HNQ64_002027</name>
</gene>
<dbReference type="InterPro" id="IPR011146">
    <property type="entry name" value="HIT-like"/>
</dbReference>
<dbReference type="AlphaFoldDB" id="A0A7W7YKA6"/>
<dbReference type="Gene3D" id="3.30.428.10">
    <property type="entry name" value="HIT-like"/>
    <property type="match status" value="1"/>
</dbReference>
<organism evidence="5 6">
    <name type="scientific">Prosthecobacter dejongeii</name>
    <dbReference type="NCBI Taxonomy" id="48465"/>
    <lineage>
        <taxon>Bacteria</taxon>
        <taxon>Pseudomonadati</taxon>
        <taxon>Verrucomicrobiota</taxon>
        <taxon>Verrucomicrobiia</taxon>
        <taxon>Verrucomicrobiales</taxon>
        <taxon>Verrucomicrobiaceae</taxon>
        <taxon>Prosthecobacter</taxon>
    </lineage>
</organism>
<keyword evidence="6" id="KW-1185">Reference proteome</keyword>
<evidence type="ECO:0000259" key="4">
    <source>
        <dbReference type="PROSITE" id="PS51084"/>
    </source>
</evidence>
<dbReference type="EMBL" id="JACHIF010000003">
    <property type="protein sequence ID" value="MBB5037778.1"/>
    <property type="molecule type" value="Genomic_DNA"/>
</dbReference>
<feature type="domain" description="HIT" evidence="4">
    <location>
        <begin position="6"/>
        <end position="117"/>
    </location>
</feature>
<dbReference type="PROSITE" id="PS51084">
    <property type="entry name" value="HIT_2"/>
    <property type="match status" value="1"/>
</dbReference>
<comment type="caution">
    <text evidence="5">The sequence shown here is derived from an EMBL/GenBank/DDBJ whole genome shotgun (WGS) entry which is preliminary data.</text>
</comment>
<feature type="active site" description="Tele-AMP-histidine intermediate" evidence="1">
    <location>
        <position position="103"/>
    </location>
</feature>
<dbReference type="PRINTS" id="PR00332">
    <property type="entry name" value="HISTRIAD"/>
</dbReference>
<evidence type="ECO:0000313" key="5">
    <source>
        <dbReference type="EMBL" id="MBB5037778.1"/>
    </source>
</evidence>